<accession>A0A261Y0G2</accession>
<dbReference type="AlphaFoldDB" id="A0A261Y0G2"/>
<evidence type="ECO:0000313" key="2">
    <source>
        <dbReference type="EMBL" id="OZJ03994.1"/>
    </source>
</evidence>
<reference evidence="2 3" key="1">
    <citation type="journal article" date="2017" name="Mycologia">
        <title>Bifiguratus adelaidae, gen. et sp. nov., a new member of Mucoromycotina in endophytic and soil-dwelling habitats.</title>
        <authorList>
            <person name="Torres-Cruz T.J."/>
            <person name="Billingsley Tobias T.L."/>
            <person name="Almatruk M."/>
            <person name="Hesse C."/>
            <person name="Kuske C.R."/>
            <person name="Desiro A."/>
            <person name="Benucci G.M."/>
            <person name="Bonito G."/>
            <person name="Stajich J.E."/>
            <person name="Dunlap C."/>
            <person name="Arnold A.E."/>
            <person name="Porras-Alfaro A."/>
        </authorList>
    </citation>
    <scope>NUCLEOTIDE SEQUENCE [LARGE SCALE GENOMIC DNA]</scope>
    <source>
        <strain evidence="2 3">AZ0501</strain>
    </source>
</reference>
<dbReference type="SUPFAM" id="SSF81382">
    <property type="entry name" value="Skp1 dimerisation domain-like"/>
    <property type="match status" value="1"/>
</dbReference>
<evidence type="ECO:0008006" key="4">
    <source>
        <dbReference type="Google" id="ProtNLM"/>
    </source>
</evidence>
<dbReference type="OrthoDB" id="2342932at2759"/>
<comment type="caution">
    <text evidence="2">The sequence shown here is derived from an EMBL/GenBank/DDBJ whole genome shotgun (WGS) entry which is preliminary data.</text>
</comment>
<protein>
    <recommendedName>
        <fullName evidence="4">SKP1 component dimerisation domain-containing protein</fullName>
    </recommendedName>
</protein>
<evidence type="ECO:0000313" key="3">
    <source>
        <dbReference type="Proteomes" id="UP000242875"/>
    </source>
</evidence>
<feature type="compositionally biased region" description="Polar residues" evidence="1">
    <location>
        <begin position="123"/>
        <end position="133"/>
    </location>
</feature>
<dbReference type="InterPro" id="IPR036296">
    <property type="entry name" value="SKP1-like_dim_sf"/>
</dbReference>
<dbReference type="Gene3D" id="3.30.710.10">
    <property type="entry name" value="Potassium Channel Kv1.1, Chain A"/>
    <property type="match status" value="1"/>
</dbReference>
<gene>
    <name evidence="2" type="ORF">BZG36_04041</name>
</gene>
<evidence type="ECO:0000256" key="1">
    <source>
        <dbReference type="SAM" id="MobiDB-lite"/>
    </source>
</evidence>
<dbReference type="InterPro" id="IPR011333">
    <property type="entry name" value="SKP1/BTB/POZ_sf"/>
</dbReference>
<keyword evidence="3" id="KW-1185">Reference proteome</keyword>
<organism evidence="2 3">
    <name type="scientific">Bifiguratus adelaidae</name>
    <dbReference type="NCBI Taxonomy" id="1938954"/>
    <lineage>
        <taxon>Eukaryota</taxon>
        <taxon>Fungi</taxon>
        <taxon>Fungi incertae sedis</taxon>
        <taxon>Mucoromycota</taxon>
        <taxon>Mucoromycotina</taxon>
        <taxon>Endogonomycetes</taxon>
        <taxon>Endogonales</taxon>
        <taxon>Endogonales incertae sedis</taxon>
        <taxon>Bifiguratus</taxon>
    </lineage>
</organism>
<name>A0A261Y0G2_9FUNG</name>
<dbReference type="GO" id="GO:0006511">
    <property type="term" value="P:ubiquitin-dependent protein catabolic process"/>
    <property type="evidence" value="ECO:0007669"/>
    <property type="project" value="InterPro"/>
</dbReference>
<dbReference type="Proteomes" id="UP000242875">
    <property type="component" value="Unassembled WGS sequence"/>
</dbReference>
<feature type="region of interest" description="Disordered" evidence="1">
    <location>
        <begin position="112"/>
        <end position="133"/>
    </location>
</feature>
<dbReference type="EMBL" id="MVBO01000059">
    <property type="protein sequence ID" value="OZJ03994.1"/>
    <property type="molecule type" value="Genomic_DNA"/>
</dbReference>
<sequence>MDASPTTPRPKIYITTSENASLQIDYDLALHCSRLARKLKVLDKHDTLITNTPFQGETIQLALEFCSHMRQKQLSLEANAASFIKSARTMSLAQQQQNARMPTDISGKAAQAEPTGMTLDDASISSSPTDLTQQSASMLDATADMLRFQDAPAPVDESIRSTGGDYIFDDWEFSFAASEAEPRLVTELNAASHFLGINRLLDLTTMKIMMMSQEKTPQQVQNLFGFEGVRNGEDVVSALAQTMEELKW</sequence>
<proteinExistence type="predicted"/>